<name>A0A835GY78_9MAGN</name>
<keyword evidence="2" id="KW-1185">Reference proteome</keyword>
<protein>
    <submittedName>
        <fullName evidence="1">Uncharacterized protein</fullName>
    </submittedName>
</protein>
<dbReference type="EMBL" id="JADFTS010000009">
    <property type="protein sequence ID" value="KAF9589649.1"/>
    <property type="molecule type" value="Genomic_DNA"/>
</dbReference>
<organism evidence="1 2">
    <name type="scientific">Coptis chinensis</name>
    <dbReference type="NCBI Taxonomy" id="261450"/>
    <lineage>
        <taxon>Eukaryota</taxon>
        <taxon>Viridiplantae</taxon>
        <taxon>Streptophyta</taxon>
        <taxon>Embryophyta</taxon>
        <taxon>Tracheophyta</taxon>
        <taxon>Spermatophyta</taxon>
        <taxon>Magnoliopsida</taxon>
        <taxon>Ranunculales</taxon>
        <taxon>Ranunculaceae</taxon>
        <taxon>Coptidoideae</taxon>
        <taxon>Coptis</taxon>
    </lineage>
</organism>
<gene>
    <name evidence="1" type="ORF">IFM89_026682</name>
</gene>
<proteinExistence type="predicted"/>
<reference evidence="1 2" key="1">
    <citation type="submission" date="2020-10" db="EMBL/GenBank/DDBJ databases">
        <title>The Coptis chinensis genome and diversification of protoberbering-type alkaloids.</title>
        <authorList>
            <person name="Wang B."/>
            <person name="Shu S."/>
            <person name="Song C."/>
            <person name="Liu Y."/>
        </authorList>
    </citation>
    <scope>NUCLEOTIDE SEQUENCE [LARGE SCALE GENOMIC DNA]</scope>
    <source>
        <strain evidence="1">HL-2020</strain>
        <tissue evidence="1">Leaf</tissue>
    </source>
</reference>
<sequence>MRVPLTEVNAIAIRAFTYAGGKRMMTGPNWQVVKVRVRIRKQCKSLSEDQYKKVLEKNYMDELCFPVDY</sequence>
<dbReference type="Proteomes" id="UP000631114">
    <property type="component" value="Unassembled WGS sequence"/>
</dbReference>
<comment type="caution">
    <text evidence="1">The sequence shown here is derived from an EMBL/GenBank/DDBJ whole genome shotgun (WGS) entry which is preliminary data.</text>
</comment>
<evidence type="ECO:0000313" key="2">
    <source>
        <dbReference type="Proteomes" id="UP000631114"/>
    </source>
</evidence>
<evidence type="ECO:0000313" key="1">
    <source>
        <dbReference type="EMBL" id="KAF9589649.1"/>
    </source>
</evidence>
<accession>A0A835GY78</accession>
<dbReference type="AlphaFoldDB" id="A0A835GY78"/>